<dbReference type="InterPro" id="IPR050708">
    <property type="entry name" value="T6SS_VgrG/RHS"/>
</dbReference>
<feature type="domain" description="Teneurin-like YD-shell" evidence="2">
    <location>
        <begin position="11"/>
        <end position="173"/>
    </location>
</feature>
<dbReference type="NCBIfam" id="TIGR03696">
    <property type="entry name" value="Rhs_assc_core"/>
    <property type="match status" value="1"/>
</dbReference>
<dbReference type="Pfam" id="PF25023">
    <property type="entry name" value="TEN_YD-shell"/>
    <property type="match status" value="1"/>
</dbReference>
<evidence type="ECO:0000256" key="1">
    <source>
        <dbReference type="ARBA" id="ARBA00022737"/>
    </source>
</evidence>
<keyword evidence="1" id="KW-0677">Repeat</keyword>
<dbReference type="Proteomes" id="UP000235564">
    <property type="component" value="Unassembled WGS sequence"/>
</dbReference>
<dbReference type="PRINTS" id="PR00394">
    <property type="entry name" value="RHSPROTEIN"/>
</dbReference>
<dbReference type="InterPro" id="IPR056823">
    <property type="entry name" value="TEN-like_YD-shell"/>
</dbReference>
<gene>
    <name evidence="3" type="ORF">CJ231_02705</name>
</gene>
<dbReference type="Gene3D" id="2.180.10.10">
    <property type="entry name" value="RHS repeat-associated core"/>
    <property type="match status" value="1"/>
</dbReference>
<dbReference type="OrthoDB" id="9182053at2"/>
<dbReference type="AlphaFoldDB" id="A0A2N6QT27"/>
<accession>A0A2N6QT27</accession>
<sequence length="199" mass="23317">MLKSVRTPDGAIIRFEYDALGRRTLKETHDTCHRYAWDGNVLLHEWSYDRREKPRTQLDELGRIRYDRQEPYTNLITWVYDGGSYTPVAKLTEDDSYTIVQDYLGTPIQALDSKGEVVWDCILDIYGDVLELRGKRDFIPFRFQGQYEDGETGLYYNRFRYYSPHTGNYISQDPIGLTGGNPTLYGYVRDSNITLVRRI</sequence>
<organism evidence="3 4">
    <name type="scientific">Hoylesella buccalis</name>
    <dbReference type="NCBI Taxonomy" id="28127"/>
    <lineage>
        <taxon>Bacteria</taxon>
        <taxon>Pseudomonadati</taxon>
        <taxon>Bacteroidota</taxon>
        <taxon>Bacteroidia</taxon>
        <taxon>Bacteroidales</taxon>
        <taxon>Prevotellaceae</taxon>
        <taxon>Hoylesella</taxon>
    </lineage>
</organism>
<comment type="caution">
    <text evidence="3">The sequence shown here is derived from an EMBL/GenBank/DDBJ whole genome shotgun (WGS) entry which is preliminary data.</text>
</comment>
<dbReference type="InterPro" id="IPR006530">
    <property type="entry name" value="YD"/>
</dbReference>
<dbReference type="InterPro" id="IPR022385">
    <property type="entry name" value="Rhs_assc_core"/>
</dbReference>
<dbReference type="EMBL" id="PNGJ01000002">
    <property type="protein sequence ID" value="PMC25118.1"/>
    <property type="molecule type" value="Genomic_DNA"/>
</dbReference>
<evidence type="ECO:0000313" key="3">
    <source>
        <dbReference type="EMBL" id="PMC25118.1"/>
    </source>
</evidence>
<evidence type="ECO:0000259" key="2">
    <source>
        <dbReference type="Pfam" id="PF25023"/>
    </source>
</evidence>
<dbReference type="PANTHER" id="PTHR32305:SF15">
    <property type="entry name" value="PROTEIN RHSA-RELATED"/>
    <property type="match status" value="1"/>
</dbReference>
<name>A0A2N6QT27_9BACT</name>
<proteinExistence type="predicted"/>
<protein>
    <submittedName>
        <fullName evidence="3">RhsD protein</fullName>
    </submittedName>
</protein>
<evidence type="ECO:0000313" key="4">
    <source>
        <dbReference type="Proteomes" id="UP000235564"/>
    </source>
</evidence>
<dbReference type="PANTHER" id="PTHR32305">
    <property type="match status" value="1"/>
</dbReference>
<reference evidence="3 4" key="1">
    <citation type="submission" date="2017-09" db="EMBL/GenBank/DDBJ databases">
        <title>Bacterial strain isolated from the female urinary microbiota.</title>
        <authorList>
            <person name="Thomas-White K."/>
            <person name="Kumar N."/>
            <person name="Forster S."/>
            <person name="Putonti C."/>
            <person name="Lawley T."/>
            <person name="Wolfe A.J."/>
        </authorList>
    </citation>
    <scope>NUCLEOTIDE SEQUENCE [LARGE SCALE GENOMIC DNA]</scope>
    <source>
        <strain evidence="3 4">UMB0536</strain>
    </source>
</reference>
<dbReference type="NCBIfam" id="TIGR01643">
    <property type="entry name" value="YD_repeat_2x"/>
    <property type="match status" value="1"/>
</dbReference>